<proteinExistence type="predicted"/>
<comment type="caution">
    <text evidence="2">The sequence shown here is derived from an EMBL/GenBank/DDBJ whole genome shotgun (WGS) entry which is preliminary data.</text>
</comment>
<evidence type="ECO:0000313" key="3">
    <source>
        <dbReference type="Proteomes" id="UP000092651"/>
    </source>
</evidence>
<name>A0A1B9A047_9FLAO</name>
<dbReference type="EMBL" id="MAYH01000001">
    <property type="protein sequence ID" value="OCA77200.1"/>
    <property type="molecule type" value="Genomic_DNA"/>
</dbReference>
<dbReference type="OrthoDB" id="1231337at2"/>
<accession>A0A1B9A047</accession>
<evidence type="ECO:0000256" key="1">
    <source>
        <dbReference type="SAM" id="SignalP"/>
    </source>
</evidence>
<dbReference type="AlphaFoldDB" id="A0A1B9A047"/>
<organism evidence="2 3">
    <name type="scientific">Chryseobacterium artocarpi</name>
    <dbReference type="NCBI Taxonomy" id="1414727"/>
    <lineage>
        <taxon>Bacteria</taxon>
        <taxon>Pseudomonadati</taxon>
        <taxon>Bacteroidota</taxon>
        <taxon>Flavobacteriia</taxon>
        <taxon>Flavobacteriales</taxon>
        <taxon>Weeksellaceae</taxon>
        <taxon>Chryseobacterium group</taxon>
        <taxon>Chryseobacterium</taxon>
    </lineage>
</organism>
<protein>
    <submittedName>
        <fullName evidence="2">Uncharacterized protein</fullName>
    </submittedName>
</protein>
<gene>
    <name evidence="2" type="ORF">BBI01_01680</name>
</gene>
<sequence>MKIKLLPVMLLGLFHFANAQIGIGVNTANPLGAFHIDGAKDNAVSPTVAQQANDVVVTSAGDVSIGTTTVDSSAKLQINTTNKGLLIPRVMITSPNDGTTIPSPAKGLIVYNMNATTSMVEGFYTNIGTPAAPLWVTYQQYDKTIWKFENFYDSVASAPVDQAVTSGTTINNINLGLSITVTVPAFTQAKLVTTYSVPMGTTSSNNNLSGYYGIRFLKNGTELPIGSRKSTLFASSSAASPSSRMFSISATVGDTVVNNTSAPVSVTYALNGYVEPTVGSDTIRFNMWSTTDPNFNWGKGYMSVQVFTKTTL</sequence>
<keyword evidence="1" id="KW-0732">Signal</keyword>
<reference evidence="2 3" key="1">
    <citation type="submission" date="2016-07" db="EMBL/GenBank/DDBJ databases">
        <authorList>
            <person name="Jeong J.-J."/>
            <person name="Kim D.W."/>
            <person name="Sang M.K."/>
            <person name="Choi I.-G."/>
            <person name="Kim K.D."/>
        </authorList>
    </citation>
    <scope>NUCLEOTIDE SEQUENCE [LARGE SCALE GENOMIC DNA]</scope>
    <source>
        <strain evidence="2 3">UTM-3</strain>
    </source>
</reference>
<evidence type="ECO:0000313" key="2">
    <source>
        <dbReference type="EMBL" id="OCA77200.1"/>
    </source>
</evidence>
<feature type="chain" id="PRO_5008621450" evidence="1">
    <location>
        <begin position="20"/>
        <end position="312"/>
    </location>
</feature>
<keyword evidence="3" id="KW-1185">Reference proteome</keyword>
<dbReference type="RefSeq" id="WP_065392954.1">
    <property type="nucleotide sequence ID" value="NZ_MAYH01000001.1"/>
</dbReference>
<dbReference type="Proteomes" id="UP000092651">
    <property type="component" value="Unassembled WGS sequence"/>
</dbReference>
<feature type="signal peptide" evidence="1">
    <location>
        <begin position="1"/>
        <end position="19"/>
    </location>
</feature>